<keyword evidence="3" id="KW-1185">Reference proteome</keyword>
<evidence type="ECO:0000313" key="3">
    <source>
        <dbReference type="Proteomes" id="UP000076722"/>
    </source>
</evidence>
<dbReference type="EMBL" id="KV419416">
    <property type="protein sequence ID" value="KZS91314.1"/>
    <property type="molecule type" value="Genomic_DNA"/>
</dbReference>
<dbReference type="AlphaFoldDB" id="A0A164SBC3"/>
<accession>A0A164SBC3</accession>
<evidence type="ECO:0000313" key="2">
    <source>
        <dbReference type="EMBL" id="KZS91314.1"/>
    </source>
</evidence>
<feature type="signal peptide" evidence="1">
    <location>
        <begin position="1"/>
        <end position="19"/>
    </location>
</feature>
<evidence type="ECO:0000256" key="1">
    <source>
        <dbReference type="SAM" id="SignalP"/>
    </source>
</evidence>
<protein>
    <submittedName>
        <fullName evidence="2">Uncharacterized protein</fullName>
    </submittedName>
</protein>
<feature type="chain" id="PRO_5007853135" evidence="1">
    <location>
        <begin position="20"/>
        <end position="130"/>
    </location>
</feature>
<name>A0A164SBC3_9AGAM</name>
<dbReference type="Proteomes" id="UP000076722">
    <property type="component" value="Unassembled WGS sequence"/>
</dbReference>
<proteinExistence type="predicted"/>
<gene>
    <name evidence="2" type="ORF">SISNIDRAFT_467887</name>
</gene>
<reference evidence="2 3" key="1">
    <citation type="journal article" date="2016" name="Mol. Biol. Evol.">
        <title>Comparative Genomics of Early-Diverging Mushroom-Forming Fungi Provides Insights into the Origins of Lignocellulose Decay Capabilities.</title>
        <authorList>
            <person name="Nagy L.G."/>
            <person name="Riley R."/>
            <person name="Tritt A."/>
            <person name="Adam C."/>
            <person name="Daum C."/>
            <person name="Floudas D."/>
            <person name="Sun H."/>
            <person name="Yadav J.S."/>
            <person name="Pangilinan J."/>
            <person name="Larsson K.H."/>
            <person name="Matsuura K."/>
            <person name="Barry K."/>
            <person name="Labutti K."/>
            <person name="Kuo R."/>
            <person name="Ohm R.A."/>
            <person name="Bhattacharya S.S."/>
            <person name="Shirouzu T."/>
            <person name="Yoshinaga Y."/>
            <person name="Martin F.M."/>
            <person name="Grigoriev I.V."/>
            <person name="Hibbett D.S."/>
        </authorList>
    </citation>
    <scope>NUCLEOTIDE SEQUENCE [LARGE SCALE GENOMIC DNA]</scope>
    <source>
        <strain evidence="2 3">HHB9708</strain>
    </source>
</reference>
<keyword evidence="1" id="KW-0732">Signal</keyword>
<sequence length="130" mass="13821">MFHASYILFVVVASKAVFGSPTTNTVDVRTIPNKTSTAPLAGTTWILALCEELGCGDPCFFTSITTTSTLNVCNRKPFLSAGVTQNFGVPLPFKLLLGHNCPPTLAYPASELDGCIGVDMGDTYELQALD</sequence>
<organism evidence="2 3">
    <name type="scientific">Sistotremastrum niveocremeum HHB9708</name>
    <dbReference type="NCBI Taxonomy" id="1314777"/>
    <lineage>
        <taxon>Eukaryota</taxon>
        <taxon>Fungi</taxon>
        <taxon>Dikarya</taxon>
        <taxon>Basidiomycota</taxon>
        <taxon>Agaricomycotina</taxon>
        <taxon>Agaricomycetes</taxon>
        <taxon>Sistotremastrales</taxon>
        <taxon>Sistotremastraceae</taxon>
        <taxon>Sertulicium</taxon>
        <taxon>Sertulicium niveocremeum</taxon>
    </lineage>
</organism>